<dbReference type="SUPFAM" id="SSF51905">
    <property type="entry name" value="FAD/NAD(P)-binding domain"/>
    <property type="match status" value="1"/>
</dbReference>
<dbReference type="Pfam" id="PF05834">
    <property type="entry name" value="Lycopene_cycl"/>
    <property type="match status" value="1"/>
</dbReference>
<sequence>MHIAIIGLGPAGAVLAHRAVTRGWQVDGYDPACVEGPGGEVRAPVWRSTYGVSLRDLPQWARTEMTFGAVSADLLVHTPAPRRLRNWDYAMIDRARSREGLTRGVRMHRQRVTDLSPPALGVDVVVDCRGVVDRPGSIRQVAYGAVVSREQAESWGLGDAEFMDWRPAVADGPDGTDQDAPPSFLYIQPVEKGILLEETVLATRQRTRDLLPPLRERLHRRIPGLAPDGSKDTIIDTETVHFPMDRRRRGWYTGVHDGVAVFGAAGGLIHPATGYSVAAAAGTAEQMLDLIETGSLPRSARISAATAYHLRRFGAELIVRTDQEALLRFFDAFFRLPHRRQSDYLAGQHGGRVALTMLSLAKYPRQVLPFLRQSPAALRAVLNVRTPFRSPRQN</sequence>
<gene>
    <name evidence="1" type="ORF">H9870_00060</name>
</gene>
<evidence type="ECO:0000313" key="1">
    <source>
        <dbReference type="EMBL" id="HIW90054.1"/>
    </source>
</evidence>
<dbReference type="EMBL" id="DXGC01000002">
    <property type="protein sequence ID" value="HIW90054.1"/>
    <property type="molecule type" value="Genomic_DNA"/>
</dbReference>
<reference evidence="1" key="2">
    <citation type="submission" date="2021-04" db="EMBL/GenBank/DDBJ databases">
        <authorList>
            <person name="Gilroy R."/>
        </authorList>
    </citation>
    <scope>NUCLEOTIDE SEQUENCE</scope>
    <source>
        <strain evidence="1">CHK32-1732</strain>
    </source>
</reference>
<organism evidence="1 2">
    <name type="scientific">Candidatus Corynebacterium avicola</name>
    <dbReference type="NCBI Taxonomy" id="2838527"/>
    <lineage>
        <taxon>Bacteria</taxon>
        <taxon>Bacillati</taxon>
        <taxon>Actinomycetota</taxon>
        <taxon>Actinomycetes</taxon>
        <taxon>Mycobacteriales</taxon>
        <taxon>Corynebacteriaceae</taxon>
        <taxon>Corynebacterium</taxon>
    </lineage>
</organism>
<dbReference type="Proteomes" id="UP000824190">
    <property type="component" value="Unassembled WGS sequence"/>
</dbReference>
<dbReference type="InterPro" id="IPR036188">
    <property type="entry name" value="FAD/NAD-bd_sf"/>
</dbReference>
<proteinExistence type="predicted"/>
<dbReference type="PANTHER" id="PTHR39757:SF5">
    <property type="entry name" value="OS02G0190600 PROTEIN"/>
    <property type="match status" value="1"/>
</dbReference>
<protein>
    <recommendedName>
        <fullName evidence="3">Lycopene cyclase</fullName>
    </recommendedName>
</protein>
<reference evidence="1" key="1">
    <citation type="journal article" date="2021" name="PeerJ">
        <title>Extensive microbial diversity within the chicken gut microbiome revealed by metagenomics and culture.</title>
        <authorList>
            <person name="Gilroy R."/>
            <person name="Ravi A."/>
            <person name="Getino M."/>
            <person name="Pursley I."/>
            <person name="Horton D.L."/>
            <person name="Alikhan N.F."/>
            <person name="Baker D."/>
            <person name="Gharbi K."/>
            <person name="Hall N."/>
            <person name="Watson M."/>
            <person name="Adriaenssens E.M."/>
            <person name="Foster-Nyarko E."/>
            <person name="Jarju S."/>
            <person name="Secka A."/>
            <person name="Antonio M."/>
            <person name="Oren A."/>
            <person name="Chaudhuri R.R."/>
            <person name="La Ragione R."/>
            <person name="Hildebrand F."/>
            <person name="Pallen M.J."/>
        </authorList>
    </citation>
    <scope>NUCLEOTIDE SEQUENCE</scope>
    <source>
        <strain evidence="1">CHK32-1732</strain>
    </source>
</reference>
<evidence type="ECO:0000313" key="2">
    <source>
        <dbReference type="Proteomes" id="UP000824190"/>
    </source>
</evidence>
<dbReference type="AlphaFoldDB" id="A0A9D1RM08"/>
<comment type="caution">
    <text evidence="1">The sequence shown here is derived from an EMBL/GenBank/DDBJ whole genome shotgun (WGS) entry which is preliminary data.</text>
</comment>
<name>A0A9D1RM08_9CORY</name>
<dbReference type="PANTHER" id="PTHR39757">
    <property type="match status" value="1"/>
</dbReference>
<accession>A0A9D1RM08</accession>
<evidence type="ECO:0008006" key="3">
    <source>
        <dbReference type="Google" id="ProtNLM"/>
    </source>
</evidence>